<protein>
    <submittedName>
        <fullName evidence="1">Uncharacterized protein</fullName>
    </submittedName>
</protein>
<proteinExistence type="predicted"/>
<dbReference type="AlphaFoldDB" id="X1AAL3"/>
<gene>
    <name evidence="1" type="ORF">S01H4_04837</name>
</gene>
<dbReference type="EMBL" id="BART01001336">
    <property type="protein sequence ID" value="GAG67012.1"/>
    <property type="molecule type" value="Genomic_DNA"/>
</dbReference>
<organism evidence="1">
    <name type="scientific">marine sediment metagenome</name>
    <dbReference type="NCBI Taxonomy" id="412755"/>
    <lineage>
        <taxon>unclassified sequences</taxon>
        <taxon>metagenomes</taxon>
        <taxon>ecological metagenomes</taxon>
    </lineage>
</organism>
<accession>X1AAL3</accession>
<comment type="caution">
    <text evidence="1">The sequence shown here is derived from an EMBL/GenBank/DDBJ whole genome shotgun (WGS) entry which is preliminary data.</text>
</comment>
<name>X1AAL3_9ZZZZ</name>
<reference evidence="1" key="1">
    <citation type="journal article" date="2014" name="Front. Microbiol.">
        <title>High frequency of phylogenetically diverse reductive dehalogenase-homologous genes in deep subseafloor sedimentary metagenomes.</title>
        <authorList>
            <person name="Kawai M."/>
            <person name="Futagami T."/>
            <person name="Toyoda A."/>
            <person name="Takaki Y."/>
            <person name="Nishi S."/>
            <person name="Hori S."/>
            <person name="Arai W."/>
            <person name="Tsubouchi T."/>
            <person name="Morono Y."/>
            <person name="Uchiyama I."/>
            <person name="Ito T."/>
            <person name="Fujiyama A."/>
            <person name="Inagaki F."/>
            <person name="Takami H."/>
        </authorList>
    </citation>
    <scope>NUCLEOTIDE SEQUENCE</scope>
    <source>
        <strain evidence="1">Expedition CK06-06</strain>
    </source>
</reference>
<sequence length="58" mass="6534">ANEDACLSIALQMTGMLKLWNYHDEMFVNIVIQSSNGDSHGNTHVHVLLSMIRIVMSF</sequence>
<evidence type="ECO:0000313" key="1">
    <source>
        <dbReference type="EMBL" id="GAG67012.1"/>
    </source>
</evidence>
<feature type="non-terminal residue" evidence="1">
    <location>
        <position position="1"/>
    </location>
</feature>